<dbReference type="InterPro" id="IPR036322">
    <property type="entry name" value="WD40_repeat_dom_sf"/>
</dbReference>
<evidence type="ECO:0000256" key="1">
    <source>
        <dbReference type="ARBA" id="ARBA00022574"/>
    </source>
</evidence>
<comment type="caution">
    <text evidence="3">The sequence shown here is derived from an EMBL/GenBank/DDBJ whole genome shotgun (WGS) entry which is preliminary data.</text>
</comment>
<accession>A0A178CVE2</accession>
<dbReference type="SUPFAM" id="SSF50978">
    <property type="entry name" value="WD40 repeat-like"/>
    <property type="match status" value="1"/>
</dbReference>
<organism evidence="3 4">
    <name type="scientific">Fonsecaea nubica</name>
    <dbReference type="NCBI Taxonomy" id="856822"/>
    <lineage>
        <taxon>Eukaryota</taxon>
        <taxon>Fungi</taxon>
        <taxon>Dikarya</taxon>
        <taxon>Ascomycota</taxon>
        <taxon>Pezizomycotina</taxon>
        <taxon>Eurotiomycetes</taxon>
        <taxon>Chaetothyriomycetidae</taxon>
        <taxon>Chaetothyriales</taxon>
        <taxon>Herpotrichiellaceae</taxon>
        <taxon>Fonsecaea</taxon>
    </lineage>
</organism>
<dbReference type="OrthoDB" id="128867at2759"/>
<dbReference type="Gene3D" id="2.130.10.10">
    <property type="entry name" value="YVTN repeat-like/Quinoprotein amine dehydrogenase"/>
    <property type="match status" value="1"/>
</dbReference>
<name>A0A178CVE2_9EURO</name>
<dbReference type="GO" id="GO:0080008">
    <property type="term" value="C:Cul4-RING E3 ubiquitin ligase complex"/>
    <property type="evidence" value="ECO:0007669"/>
    <property type="project" value="TreeGrafter"/>
</dbReference>
<gene>
    <name evidence="3" type="ORF">AYO20_07634</name>
</gene>
<keyword evidence="1" id="KW-0853">WD repeat</keyword>
<reference evidence="3 4" key="1">
    <citation type="submission" date="2016-03" db="EMBL/GenBank/DDBJ databases">
        <title>The draft genome sequence of Fonsecaea nubica causative agent of cutaneous subcutaneous infection in human host.</title>
        <authorList>
            <person name="Costa F."/>
            <person name="Sybren D.H."/>
            <person name="Raittz R.T."/>
            <person name="Weiss V.A."/>
            <person name="Leao A.C."/>
            <person name="Gomes R."/>
            <person name="De Souza E.M."/>
            <person name="Pedrosa F.O."/>
            <person name="Steffens M.B."/>
            <person name="Bombassaro A."/>
            <person name="Tadra-Sfeir M.Z."/>
            <person name="Moreno L.F."/>
            <person name="Najafzadeh M.J."/>
            <person name="Felipe M.S."/>
            <person name="Teixeira M."/>
            <person name="Sun J."/>
            <person name="Xi L."/>
            <person name="Castro M.A."/>
            <person name="Vicente V.A."/>
        </authorList>
    </citation>
    <scope>NUCLEOTIDE SEQUENCE [LARGE SCALE GENOMIC DNA]</scope>
    <source>
        <strain evidence="3 4">CBS 269.64</strain>
    </source>
</reference>
<dbReference type="InterPro" id="IPR015943">
    <property type="entry name" value="WD40/YVTN_repeat-like_dom_sf"/>
</dbReference>
<dbReference type="AlphaFoldDB" id="A0A178CVE2"/>
<sequence length="499" mass="55158">MPAELPGYYFDAEKNRYFKIQPNHVAPSGSKYSRQAVRADKIIKKSRRQDELQHQLKLTQTVTRSRLLQHPLLVFDRRLGNLRKTAGALVSEYYAAQLTDKIAFSDFSPRSTLRADYLNENTLISGCFSIEEASGTLFTDCILSTGTRAAIRTRMYGFHLGSQLDVAEQELVDSSKWPLPRNHEKSALYTPRNAEDIGDAARTQHILSMGSGLVLWSEYCTAYASPAEAMVKVGACGSGPYADRHNMVHQASLVRTVRNLAAQPDSYTTAAAATERGVYLMDLSHTSYPHIEYPMGTNELLRATFKDHNVIMGGARSGKLLLCDIRAPPPSTKGGRTTATRLQHSDAVTNLAALPDGNRILISGQRSVKIYDLRFAPPPTLKSQLPRANTYKASPAVLTFNVPETHQHSWYGVSFAYDPELNIVLRTSTDGYKNNYVALWSASTGRMLPGPLNDHRFESSVACVAIARVRDGPKSIFVSCKGAITEWTPQGRGVEDGQE</sequence>
<keyword evidence="2" id="KW-0677">Repeat</keyword>
<evidence type="ECO:0000256" key="2">
    <source>
        <dbReference type="ARBA" id="ARBA00022737"/>
    </source>
</evidence>
<proteinExistence type="predicted"/>
<protein>
    <recommendedName>
        <fullName evidence="5">Myocyte-specific enhancer factor 2d</fullName>
    </recommendedName>
</protein>
<evidence type="ECO:0008006" key="5">
    <source>
        <dbReference type="Google" id="ProtNLM"/>
    </source>
</evidence>
<dbReference type="RefSeq" id="XP_022498164.1">
    <property type="nucleotide sequence ID" value="XM_022645919.1"/>
</dbReference>
<dbReference type="PANTHER" id="PTHR44472">
    <property type="entry name" value="DDB1- AND CUL4-ASSOCIATED FACTOR 4-RELATED"/>
    <property type="match status" value="1"/>
</dbReference>
<evidence type="ECO:0000313" key="3">
    <source>
        <dbReference type="EMBL" id="OAL33152.1"/>
    </source>
</evidence>
<dbReference type="EMBL" id="LVCJ01000054">
    <property type="protein sequence ID" value="OAL33152.1"/>
    <property type="molecule type" value="Genomic_DNA"/>
</dbReference>
<dbReference type="Proteomes" id="UP000185904">
    <property type="component" value="Unassembled WGS sequence"/>
</dbReference>
<dbReference type="PANTHER" id="PTHR44472:SF1">
    <property type="entry name" value="DDB1 AND CUL4 ASSOCIATED FACTOR 4"/>
    <property type="match status" value="1"/>
</dbReference>
<keyword evidence="4" id="KW-1185">Reference proteome</keyword>
<evidence type="ECO:0000313" key="4">
    <source>
        <dbReference type="Proteomes" id="UP000185904"/>
    </source>
</evidence>
<dbReference type="InterPro" id="IPR052254">
    <property type="entry name" value="CUL4-DDB1_E3_ligase_receptor"/>
</dbReference>
<dbReference type="GeneID" id="34591045"/>